<sequence length="206" mass="23651">KLHYLPRQQWDFVADADDQSIDLSMIIPHYRAHNQPNDYRLSMHIHSRQGEIKTTVCRKSPRSPFFLFVHSSSTAPVTLYLPSDFCGVIRLPSRKQNVSLSPSFSARVLPRVHWRSAGGAGSMRKSSLFEDEDEHGRADEVEVCAAGPLTLRVWDVVEGAPERPARESWRKMVKRATSRGNIRQQAQQQQQQQQQQAIDWDFLLDD</sequence>
<reference evidence="1" key="1">
    <citation type="submission" date="2021-02" db="EMBL/GenBank/DDBJ databases">
        <authorList>
            <consortium name="DOE Joint Genome Institute"/>
            <person name="Ahrendt S."/>
            <person name="Looney B.P."/>
            <person name="Miyauchi S."/>
            <person name="Morin E."/>
            <person name="Drula E."/>
            <person name="Courty P.E."/>
            <person name="Chicoki N."/>
            <person name="Fauchery L."/>
            <person name="Kohler A."/>
            <person name="Kuo A."/>
            <person name="Labutti K."/>
            <person name="Pangilinan J."/>
            <person name="Lipzen A."/>
            <person name="Riley R."/>
            <person name="Andreopoulos W."/>
            <person name="He G."/>
            <person name="Johnson J."/>
            <person name="Barry K.W."/>
            <person name="Grigoriev I.V."/>
            <person name="Nagy L."/>
            <person name="Hibbett D."/>
            <person name="Henrissat B."/>
            <person name="Matheny P.B."/>
            <person name="Labbe J."/>
            <person name="Martin F."/>
        </authorList>
    </citation>
    <scope>NUCLEOTIDE SEQUENCE</scope>
    <source>
        <strain evidence="1">FP105234-sp</strain>
    </source>
</reference>
<name>A0ACB8RNC3_9AGAM</name>
<feature type="non-terminal residue" evidence="1">
    <location>
        <position position="1"/>
    </location>
</feature>
<reference evidence="1" key="2">
    <citation type="journal article" date="2022" name="New Phytol.">
        <title>Evolutionary transition to the ectomycorrhizal habit in the genomes of a hyperdiverse lineage of mushroom-forming fungi.</title>
        <authorList>
            <person name="Looney B."/>
            <person name="Miyauchi S."/>
            <person name="Morin E."/>
            <person name="Drula E."/>
            <person name="Courty P.E."/>
            <person name="Kohler A."/>
            <person name="Kuo A."/>
            <person name="LaButti K."/>
            <person name="Pangilinan J."/>
            <person name="Lipzen A."/>
            <person name="Riley R."/>
            <person name="Andreopoulos W."/>
            <person name="He G."/>
            <person name="Johnson J."/>
            <person name="Nolan M."/>
            <person name="Tritt A."/>
            <person name="Barry K.W."/>
            <person name="Grigoriev I.V."/>
            <person name="Nagy L.G."/>
            <person name="Hibbett D."/>
            <person name="Henrissat B."/>
            <person name="Matheny P.B."/>
            <person name="Labbe J."/>
            <person name="Martin F.M."/>
        </authorList>
    </citation>
    <scope>NUCLEOTIDE SEQUENCE</scope>
    <source>
        <strain evidence="1">FP105234-sp</strain>
    </source>
</reference>
<gene>
    <name evidence="1" type="ORF">FA95DRAFT_1495930</name>
</gene>
<organism evidence="1 2">
    <name type="scientific">Auriscalpium vulgare</name>
    <dbReference type="NCBI Taxonomy" id="40419"/>
    <lineage>
        <taxon>Eukaryota</taxon>
        <taxon>Fungi</taxon>
        <taxon>Dikarya</taxon>
        <taxon>Basidiomycota</taxon>
        <taxon>Agaricomycotina</taxon>
        <taxon>Agaricomycetes</taxon>
        <taxon>Russulales</taxon>
        <taxon>Auriscalpiaceae</taxon>
        <taxon>Auriscalpium</taxon>
    </lineage>
</organism>
<protein>
    <submittedName>
        <fullName evidence="1">Uncharacterized protein</fullName>
    </submittedName>
</protein>
<evidence type="ECO:0000313" key="1">
    <source>
        <dbReference type="EMBL" id="KAI0045151.1"/>
    </source>
</evidence>
<dbReference type="Proteomes" id="UP000814033">
    <property type="component" value="Unassembled WGS sequence"/>
</dbReference>
<evidence type="ECO:0000313" key="2">
    <source>
        <dbReference type="Proteomes" id="UP000814033"/>
    </source>
</evidence>
<proteinExistence type="predicted"/>
<keyword evidence="2" id="KW-1185">Reference proteome</keyword>
<dbReference type="EMBL" id="MU275960">
    <property type="protein sequence ID" value="KAI0045151.1"/>
    <property type="molecule type" value="Genomic_DNA"/>
</dbReference>
<comment type="caution">
    <text evidence="1">The sequence shown here is derived from an EMBL/GenBank/DDBJ whole genome shotgun (WGS) entry which is preliminary data.</text>
</comment>
<accession>A0ACB8RNC3</accession>